<dbReference type="AlphaFoldDB" id="A0A1A8WY34"/>
<dbReference type="EMBL" id="FLQU01000603">
    <property type="protein sequence ID" value="SBS87918.1"/>
    <property type="molecule type" value="Genomic_DNA"/>
</dbReference>
<evidence type="ECO:0000313" key="2">
    <source>
        <dbReference type="EMBL" id="SBS87918.1"/>
    </source>
</evidence>
<sequence>MLEMRNSRKVSYSIFFIVVSVSIIILHVSNFVSLSSRNVTARNEETWKKEVSSGRILAQGVQGVMDTRDDLIRFRRRSVYSHIDRLVDCLFRGFLDTLMWLTEEYYKSEESESYNDLLMIEKIIRKQVSIEGITLSNRTVNNEVKRIKERHDEIIDQGTTSDVFKRMMKLYEIENNLTKDVIKKISAPNREEDLIDILNVHKIKNKIMNKLTKVQYTFDDALIEAVAARVIGRVTDISRDEDII</sequence>
<feature type="transmembrane region" description="Helical" evidence="1">
    <location>
        <begin position="12"/>
        <end position="32"/>
    </location>
</feature>
<proteinExistence type="predicted"/>
<accession>A0A1A8WY34</accession>
<keyword evidence="1" id="KW-0812">Transmembrane</keyword>
<dbReference type="Proteomes" id="UP000078560">
    <property type="component" value="Unassembled WGS sequence"/>
</dbReference>
<keyword evidence="1" id="KW-1133">Transmembrane helix</keyword>
<protein>
    <submittedName>
        <fullName evidence="3">Gametocyte associated protein, putative (GAP)</fullName>
    </submittedName>
</protein>
<name>A0A1A8WY34_PLAOA</name>
<evidence type="ECO:0000313" key="5">
    <source>
        <dbReference type="Proteomes" id="UP000078560"/>
    </source>
</evidence>
<dbReference type="Proteomes" id="UP000078546">
    <property type="component" value="Unassembled WGS sequence"/>
</dbReference>
<organism evidence="3 4">
    <name type="scientific">Plasmodium ovale curtisi</name>
    <dbReference type="NCBI Taxonomy" id="864141"/>
    <lineage>
        <taxon>Eukaryota</taxon>
        <taxon>Sar</taxon>
        <taxon>Alveolata</taxon>
        <taxon>Apicomplexa</taxon>
        <taxon>Aconoidasida</taxon>
        <taxon>Haemosporida</taxon>
        <taxon>Plasmodiidae</taxon>
        <taxon>Plasmodium</taxon>
        <taxon>Plasmodium (Plasmodium)</taxon>
    </lineage>
</organism>
<gene>
    <name evidence="3" type="ORF">POVCU1_041690</name>
    <name evidence="2" type="ORF">POVCU2_0045260</name>
</gene>
<dbReference type="EMBL" id="FLQV01000762">
    <property type="protein sequence ID" value="SBS97873.1"/>
    <property type="molecule type" value="Genomic_DNA"/>
</dbReference>
<evidence type="ECO:0000313" key="3">
    <source>
        <dbReference type="EMBL" id="SBS97873.1"/>
    </source>
</evidence>
<dbReference type="InterPro" id="IPR036469">
    <property type="entry name" value="Pfg27_sf"/>
</dbReference>
<reference evidence="4 5" key="2">
    <citation type="submission" date="2016-05" db="EMBL/GenBank/DDBJ databases">
        <authorList>
            <person name="Naeem Raeece"/>
        </authorList>
    </citation>
    <scope>NUCLEOTIDE SEQUENCE [LARGE SCALE GENOMIC DNA]</scope>
</reference>
<keyword evidence="1" id="KW-0472">Membrane</keyword>
<dbReference type="Gene3D" id="1.10.3030.10">
    <property type="entry name" value="Gametocyte protein Pfg27"/>
    <property type="match status" value="1"/>
</dbReference>
<evidence type="ECO:0000313" key="4">
    <source>
        <dbReference type="Proteomes" id="UP000078546"/>
    </source>
</evidence>
<evidence type="ECO:0000256" key="1">
    <source>
        <dbReference type="SAM" id="Phobius"/>
    </source>
</evidence>
<reference evidence="3" key="1">
    <citation type="submission" date="2016-05" db="EMBL/GenBank/DDBJ databases">
        <authorList>
            <person name="Lavstsen T."/>
            <person name="Jespersen J.S."/>
        </authorList>
    </citation>
    <scope>NUCLEOTIDE SEQUENCE [LARGE SCALE GENOMIC DNA]</scope>
</reference>